<reference evidence="4" key="2">
    <citation type="submission" date="2020-04" db="EMBL/GenBank/DDBJ databases">
        <authorList>
            <consortium name="NCBI Genome Project"/>
        </authorList>
    </citation>
    <scope>NUCLEOTIDE SEQUENCE</scope>
    <source>
        <strain evidence="4">CBS 304.34</strain>
    </source>
</reference>
<reference evidence="2 4" key="1">
    <citation type="journal article" date="2020" name="Stud. Mycol.">
        <title>101 Dothideomycetes genomes: a test case for predicting lifestyles and emergence of pathogens.</title>
        <authorList>
            <person name="Haridas S."/>
            <person name="Albert R."/>
            <person name="Binder M."/>
            <person name="Bloem J."/>
            <person name="Labutti K."/>
            <person name="Salamov A."/>
            <person name="Andreopoulos B."/>
            <person name="Baker S."/>
            <person name="Barry K."/>
            <person name="Bills G."/>
            <person name="Bluhm B."/>
            <person name="Cannon C."/>
            <person name="Castanera R."/>
            <person name="Culley D."/>
            <person name="Daum C."/>
            <person name="Ezra D."/>
            <person name="Gonzalez J."/>
            <person name="Henrissat B."/>
            <person name="Kuo A."/>
            <person name="Liang C."/>
            <person name="Lipzen A."/>
            <person name="Lutzoni F."/>
            <person name="Magnuson J."/>
            <person name="Mondo S."/>
            <person name="Nolan M."/>
            <person name="Ohm R."/>
            <person name="Pangilinan J."/>
            <person name="Park H.-J."/>
            <person name="Ramirez L."/>
            <person name="Alfaro M."/>
            <person name="Sun H."/>
            <person name="Tritt A."/>
            <person name="Yoshinaga Y."/>
            <person name="Zwiers L.-H."/>
            <person name="Turgeon B."/>
            <person name="Goodwin S."/>
            <person name="Spatafora J."/>
            <person name="Crous P."/>
            <person name="Grigoriev I."/>
        </authorList>
    </citation>
    <scope>NUCLEOTIDE SEQUENCE</scope>
    <source>
        <strain evidence="2 4">CBS 304.34</strain>
    </source>
</reference>
<reference evidence="4" key="3">
    <citation type="submission" date="2025-04" db="UniProtKB">
        <authorList>
            <consortium name="RefSeq"/>
        </authorList>
    </citation>
    <scope>IDENTIFICATION</scope>
    <source>
        <strain evidence="4">CBS 304.34</strain>
    </source>
</reference>
<gene>
    <name evidence="2 4" type="ORF">BDZ99DRAFT_515088</name>
</gene>
<dbReference type="AlphaFoldDB" id="A0A6A6Z5X9"/>
<feature type="region of interest" description="Disordered" evidence="1">
    <location>
        <begin position="66"/>
        <end position="206"/>
    </location>
</feature>
<organism evidence="2">
    <name type="scientific">Mytilinidion resinicola</name>
    <dbReference type="NCBI Taxonomy" id="574789"/>
    <lineage>
        <taxon>Eukaryota</taxon>
        <taxon>Fungi</taxon>
        <taxon>Dikarya</taxon>
        <taxon>Ascomycota</taxon>
        <taxon>Pezizomycotina</taxon>
        <taxon>Dothideomycetes</taxon>
        <taxon>Pleosporomycetidae</taxon>
        <taxon>Mytilinidiales</taxon>
        <taxon>Mytilinidiaceae</taxon>
        <taxon>Mytilinidion</taxon>
    </lineage>
</organism>
<keyword evidence="3" id="KW-1185">Reference proteome</keyword>
<feature type="compositionally biased region" description="Low complexity" evidence="1">
    <location>
        <begin position="186"/>
        <end position="195"/>
    </location>
</feature>
<evidence type="ECO:0000313" key="3">
    <source>
        <dbReference type="Proteomes" id="UP000504636"/>
    </source>
</evidence>
<feature type="compositionally biased region" description="Acidic residues" evidence="1">
    <location>
        <begin position="196"/>
        <end position="206"/>
    </location>
</feature>
<evidence type="ECO:0000256" key="1">
    <source>
        <dbReference type="SAM" id="MobiDB-lite"/>
    </source>
</evidence>
<dbReference type="Proteomes" id="UP000504636">
    <property type="component" value="Unplaced"/>
</dbReference>
<evidence type="ECO:0000313" key="2">
    <source>
        <dbReference type="EMBL" id="KAF2816501.1"/>
    </source>
</evidence>
<dbReference type="GeneID" id="54465833"/>
<dbReference type="EMBL" id="MU003693">
    <property type="protein sequence ID" value="KAF2816501.1"/>
    <property type="molecule type" value="Genomic_DNA"/>
</dbReference>
<name>A0A6A6Z5X9_9PEZI</name>
<accession>A0A6A6Z5X9</accession>
<sequence length="206" mass="22094">MSTDKMKADKPEFTPREAELMAAAFRSMRGMPNKGPDIDYARMAVILGMTKGSVSNLMRPLKKRIFAGDSAPATPRKTPGGRGKVNSTPASSRGCAKTKAIMAALDDQFVSNNGPDADGSPTPIPSRRMNTSSPLKRKAGELFVDNEAEEGTSVAVREPRRKRQASLFASSRIKKEPTDNDDEDGSSSSATADSIADPEYEGSDLH</sequence>
<dbReference type="OrthoDB" id="5403747at2759"/>
<evidence type="ECO:0000313" key="4">
    <source>
        <dbReference type="RefSeq" id="XP_033583465.1"/>
    </source>
</evidence>
<dbReference type="RefSeq" id="XP_033583465.1">
    <property type="nucleotide sequence ID" value="XM_033724940.1"/>
</dbReference>
<protein>
    <submittedName>
        <fullName evidence="2 4">Uncharacterized protein</fullName>
    </submittedName>
</protein>
<proteinExistence type="predicted"/>